<dbReference type="Pfam" id="PF01593">
    <property type="entry name" value="Amino_oxidase"/>
    <property type="match status" value="1"/>
</dbReference>
<dbReference type="Gene3D" id="3.50.50.60">
    <property type="entry name" value="FAD/NAD(P)-binding domain"/>
    <property type="match status" value="1"/>
</dbReference>
<proteinExistence type="predicted"/>
<dbReference type="Gene3D" id="3.90.660.20">
    <property type="entry name" value="Protoporphyrinogen oxidase, mitochondrial, domain 2"/>
    <property type="match status" value="1"/>
</dbReference>
<dbReference type="NCBIfam" id="TIGR03467">
    <property type="entry name" value="HpnE"/>
    <property type="match status" value="1"/>
</dbReference>
<dbReference type="InterPro" id="IPR002937">
    <property type="entry name" value="Amino_oxidase"/>
</dbReference>
<dbReference type="InterPro" id="IPR036188">
    <property type="entry name" value="FAD/NAD-bd_sf"/>
</dbReference>
<dbReference type="SUPFAM" id="SSF51905">
    <property type="entry name" value="FAD/NAD(P)-binding domain"/>
    <property type="match status" value="1"/>
</dbReference>
<sequence length="431" mass="45467">MPPGTVHVVGAGLAGLSAATRLADRGWTVRLYEAAPQAGGRCRSYVDQALGTTIDNGNHLLLSGNQAALAFLDLVGARGQLVGPEHASFDFVDLRSGERWRLQPSAGRIPWWIFSKARRVPGSRPLDYLALLRLRFARHGATIGEAMACSGPLYERLWHPLLLAALNTEPPAASASLADAVIRNTLERGGAACRPLVARAGLSATFVDPALAFLDRHGAAVRFGSRLRSIAFAGARVERLEFAEGAVDVAAGEQVVLAVPAPVAAQLLPGIETPVEHRAIVNGHFRIDVLPGAPPMIGVVGGEAEWVFTYPGRISTTTSGADRLIDQPREALAEILWRDAAAALGLHGPLPPWQIVKERRATFAALPREEARRPPAATRWTNLALAGDYTATGLPATIEGAVRSGVAAADVVERTAVPGEHPAGSQKAVAA</sequence>
<name>A0ABU0FD22_9HYPH</name>
<comment type="caution">
    <text evidence="2">The sequence shown here is derived from an EMBL/GenBank/DDBJ whole genome shotgun (WGS) entry which is preliminary data.</text>
</comment>
<feature type="domain" description="Amine oxidase" evidence="1">
    <location>
        <begin position="13"/>
        <end position="412"/>
    </location>
</feature>
<evidence type="ECO:0000313" key="2">
    <source>
        <dbReference type="EMBL" id="MDQ0391965.1"/>
    </source>
</evidence>
<dbReference type="Proteomes" id="UP001237448">
    <property type="component" value="Unassembled WGS sequence"/>
</dbReference>
<reference evidence="2 3" key="1">
    <citation type="submission" date="2023-07" db="EMBL/GenBank/DDBJ databases">
        <title>Genomic Encyclopedia of Type Strains, Phase IV (KMG-IV): sequencing the most valuable type-strain genomes for metagenomic binning, comparative biology and taxonomic classification.</title>
        <authorList>
            <person name="Goeker M."/>
        </authorList>
    </citation>
    <scope>NUCLEOTIDE SEQUENCE [LARGE SCALE GENOMIC DNA]</scope>
    <source>
        <strain evidence="2 3">DSM 5896</strain>
    </source>
</reference>
<dbReference type="InterPro" id="IPR050464">
    <property type="entry name" value="Zeta_carotene_desat/Oxidored"/>
</dbReference>
<evidence type="ECO:0000313" key="3">
    <source>
        <dbReference type="Proteomes" id="UP001237448"/>
    </source>
</evidence>
<dbReference type="RefSeq" id="WP_307425131.1">
    <property type="nucleotide sequence ID" value="NZ_JAUSVK010000001.1"/>
</dbReference>
<accession>A0ABU0FD22</accession>
<dbReference type="PANTHER" id="PTHR42923:SF47">
    <property type="entry name" value="BLR3003 PROTEIN"/>
    <property type="match status" value="1"/>
</dbReference>
<dbReference type="PANTHER" id="PTHR42923">
    <property type="entry name" value="PROTOPORPHYRINOGEN OXIDASE"/>
    <property type="match status" value="1"/>
</dbReference>
<dbReference type="InterPro" id="IPR017830">
    <property type="entry name" value="SQase_HpnE"/>
</dbReference>
<evidence type="ECO:0000259" key="1">
    <source>
        <dbReference type="Pfam" id="PF01593"/>
    </source>
</evidence>
<dbReference type="EMBL" id="JAUSVK010000001">
    <property type="protein sequence ID" value="MDQ0391965.1"/>
    <property type="molecule type" value="Genomic_DNA"/>
</dbReference>
<protein>
    <submittedName>
        <fullName evidence="2">Squalene-associated FAD-dependent desaturase</fullName>
    </submittedName>
</protein>
<organism evidence="2 3">
    <name type="scientific">Labrys monachus</name>
    <dbReference type="NCBI Taxonomy" id="217067"/>
    <lineage>
        <taxon>Bacteria</taxon>
        <taxon>Pseudomonadati</taxon>
        <taxon>Pseudomonadota</taxon>
        <taxon>Alphaproteobacteria</taxon>
        <taxon>Hyphomicrobiales</taxon>
        <taxon>Xanthobacteraceae</taxon>
        <taxon>Labrys</taxon>
    </lineage>
</organism>
<keyword evidence="3" id="KW-1185">Reference proteome</keyword>
<dbReference type="Gene3D" id="1.10.3110.10">
    <property type="entry name" value="protoporphyrinogen ix oxidase, domain 3"/>
    <property type="match status" value="1"/>
</dbReference>
<gene>
    <name evidence="2" type="ORF">J3R73_001757</name>
</gene>